<evidence type="ECO:0000259" key="4">
    <source>
        <dbReference type="PROSITE" id="PS50042"/>
    </source>
</evidence>
<dbReference type="SUPFAM" id="SSF46785">
    <property type="entry name" value="Winged helix' DNA-binding domain"/>
    <property type="match status" value="1"/>
</dbReference>
<dbReference type="Pfam" id="PF13545">
    <property type="entry name" value="HTH_Crp_2"/>
    <property type="match status" value="1"/>
</dbReference>
<dbReference type="InterPro" id="IPR012318">
    <property type="entry name" value="HTH_CRP"/>
</dbReference>
<dbReference type="PROSITE" id="PS51063">
    <property type="entry name" value="HTH_CRP_2"/>
    <property type="match status" value="1"/>
</dbReference>
<evidence type="ECO:0000313" key="6">
    <source>
        <dbReference type="EMBL" id="AHF09515.1"/>
    </source>
</evidence>
<evidence type="ECO:0000259" key="5">
    <source>
        <dbReference type="PROSITE" id="PS51063"/>
    </source>
</evidence>
<dbReference type="RefSeq" id="WP_019226392.1">
    <property type="nucleotide sequence ID" value="NZ_CP007033.1"/>
</dbReference>
<dbReference type="EMBL" id="CP007033">
    <property type="protein sequence ID" value="AHF09515.1"/>
    <property type="molecule type" value="Genomic_DNA"/>
</dbReference>
<evidence type="ECO:0000256" key="2">
    <source>
        <dbReference type="ARBA" id="ARBA00023125"/>
    </source>
</evidence>
<protein>
    <submittedName>
        <fullName evidence="6">Crp/Fnr family transcription regulator</fullName>
    </submittedName>
</protein>
<dbReference type="CDD" id="cd00038">
    <property type="entry name" value="CAP_ED"/>
    <property type="match status" value="1"/>
</dbReference>
<dbReference type="InterPro" id="IPR036388">
    <property type="entry name" value="WH-like_DNA-bd_sf"/>
</dbReference>
<name>A0ABN4BRA1_DEHRP</name>
<sequence>MGKMMNDHYILPQNFYPMLKLRDYLHLGIIRHYRKGESIVFLGETIDSIILVLSGKLGISFMHENGKQKFMYHADPYTFIDEALGIFTSSYVHVVSEEDSSVCFFEKFQFLMLLHENKELLLEYITCFSSKRCYFMHEASEAVLYKPSVRILRFFYLLCNTQGKLVDNVYEIDVKISQRAISEITGVHFITVNKILRYLKKENILNKTRNKIIIYDLPQLKALIEDWMNH</sequence>
<dbReference type="SUPFAM" id="SSF51206">
    <property type="entry name" value="cAMP-binding domain-like"/>
    <property type="match status" value="1"/>
</dbReference>
<proteinExistence type="predicted"/>
<dbReference type="Gene3D" id="1.10.10.10">
    <property type="entry name" value="Winged helix-like DNA-binding domain superfamily/Winged helix DNA-binding domain"/>
    <property type="match status" value="1"/>
</dbReference>
<dbReference type="InterPro" id="IPR036390">
    <property type="entry name" value="WH_DNA-bd_sf"/>
</dbReference>
<evidence type="ECO:0000256" key="3">
    <source>
        <dbReference type="ARBA" id="ARBA00023163"/>
    </source>
</evidence>
<evidence type="ECO:0000256" key="1">
    <source>
        <dbReference type="ARBA" id="ARBA00023015"/>
    </source>
</evidence>
<dbReference type="Gene3D" id="2.60.120.10">
    <property type="entry name" value="Jelly Rolls"/>
    <property type="match status" value="1"/>
</dbReference>
<dbReference type="SMART" id="SM00419">
    <property type="entry name" value="HTH_CRP"/>
    <property type="match status" value="1"/>
</dbReference>
<keyword evidence="3" id="KW-0804">Transcription</keyword>
<keyword evidence="1" id="KW-0805">Transcription regulation</keyword>
<reference evidence="6 7" key="1">
    <citation type="journal article" date="2013" name="Stand. Genomic Sci.">
        <title>Complete genome sequence of Dehalobacter restrictus PER-K23(T.).</title>
        <authorList>
            <person name="Kruse T."/>
            <person name="Maillard J."/>
            <person name="Goodwin L."/>
            <person name="Woyke T."/>
            <person name="Teshima H."/>
            <person name="Bruce D."/>
            <person name="Detter C."/>
            <person name="Tapia R."/>
            <person name="Han C."/>
            <person name="Huntemann M."/>
            <person name="Wei C.L."/>
            <person name="Han J."/>
            <person name="Chen A."/>
            <person name="Kyrpides N."/>
            <person name="Szeto E."/>
            <person name="Markowitz V."/>
            <person name="Ivanova N."/>
            <person name="Pagani I."/>
            <person name="Pati A."/>
            <person name="Pitluck S."/>
            <person name="Nolan M."/>
            <person name="Holliger C."/>
            <person name="Smidt H."/>
        </authorList>
    </citation>
    <scope>NUCLEOTIDE SEQUENCE [LARGE SCALE GENOMIC DNA]</scope>
    <source>
        <strain evidence="7">DSM 9455</strain>
    </source>
</reference>
<gene>
    <name evidence="6" type="ORF">DEHRE_05020</name>
</gene>
<feature type="domain" description="Cyclic nucleotide-binding" evidence="4">
    <location>
        <begin position="31"/>
        <end position="131"/>
    </location>
</feature>
<accession>A0ABN4BRA1</accession>
<feature type="domain" description="HTH crp-type" evidence="5">
    <location>
        <begin position="145"/>
        <end position="218"/>
    </location>
</feature>
<organism evidence="6 7">
    <name type="scientific">Dehalobacter restrictus (strain DSM 9455 / PER-K23)</name>
    <dbReference type="NCBI Taxonomy" id="871738"/>
    <lineage>
        <taxon>Bacteria</taxon>
        <taxon>Bacillati</taxon>
        <taxon>Bacillota</taxon>
        <taxon>Clostridia</taxon>
        <taxon>Eubacteriales</taxon>
        <taxon>Desulfitobacteriaceae</taxon>
        <taxon>Dehalobacter</taxon>
    </lineage>
</organism>
<dbReference type="Pfam" id="PF00027">
    <property type="entry name" value="cNMP_binding"/>
    <property type="match status" value="1"/>
</dbReference>
<dbReference type="InterPro" id="IPR018490">
    <property type="entry name" value="cNMP-bd_dom_sf"/>
</dbReference>
<keyword evidence="2" id="KW-0238">DNA-binding</keyword>
<dbReference type="Proteomes" id="UP000018934">
    <property type="component" value="Chromosome"/>
</dbReference>
<dbReference type="InterPro" id="IPR000595">
    <property type="entry name" value="cNMP-bd_dom"/>
</dbReference>
<evidence type="ECO:0000313" key="7">
    <source>
        <dbReference type="Proteomes" id="UP000018934"/>
    </source>
</evidence>
<dbReference type="InterPro" id="IPR014710">
    <property type="entry name" value="RmlC-like_jellyroll"/>
</dbReference>
<dbReference type="PROSITE" id="PS50042">
    <property type="entry name" value="CNMP_BINDING_3"/>
    <property type="match status" value="1"/>
</dbReference>
<keyword evidence="7" id="KW-1185">Reference proteome</keyword>